<dbReference type="Proteomes" id="UP000008022">
    <property type="component" value="Unassembled WGS sequence"/>
</dbReference>
<dbReference type="Gramene" id="ORUFI07G12030.1">
    <property type="protein sequence ID" value="ORUFI07G12030.1"/>
    <property type="gene ID" value="ORUFI07G12030"/>
</dbReference>
<dbReference type="HOGENOM" id="CLU_1974166_0_0_1"/>
<organism evidence="1 2">
    <name type="scientific">Oryza rufipogon</name>
    <name type="common">Brownbeard rice</name>
    <name type="synonym">Asian wild rice</name>
    <dbReference type="NCBI Taxonomy" id="4529"/>
    <lineage>
        <taxon>Eukaryota</taxon>
        <taxon>Viridiplantae</taxon>
        <taxon>Streptophyta</taxon>
        <taxon>Embryophyta</taxon>
        <taxon>Tracheophyta</taxon>
        <taxon>Spermatophyta</taxon>
        <taxon>Magnoliopsida</taxon>
        <taxon>Liliopsida</taxon>
        <taxon>Poales</taxon>
        <taxon>Poaceae</taxon>
        <taxon>BOP clade</taxon>
        <taxon>Oryzoideae</taxon>
        <taxon>Oryzeae</taxon>
        <taxon>Oryzinae</taxon>
        <taxon>Oryza</taxon>
    </lineage>
</organism>
<proteinExistence type="predicted"/>
<sequence length="127" mass="14480">MIDLEEEHNATNFKQNPIRYGNSERPQCGRRVKIVARKLSTAARGRRRSATVEGWFRFFHGIEPTVALPESVQPLNTDIAEKTNDFMSRVASCLNIKLGSQLINKAEKDSLTRSCNWGQFRVPTPYN</sequence>
<evidence type="ECO:0000313" key="2">
    <source>
        <dbReference type="Proteomes" id="UP000008022"/>
    </source>
</evidence>
<evidence type="ECO:0000313" key="1">
    <source>
        <dbReference type="EnsemblPlants" id="ORUFI07G12030.1"/>
    </source>
</evidence>
<reference evidence="2" key="1">
    <citation type="submission" date="2013-06" db="EMBL/GenBank/DDBJ databases">
        <authorList>
            <person name="Zhao Q."/>
        </authorList>
    </citation>
    <scope>NUCLEOTIDE SEQUENCE</scope>
    <source>
        <strain evidence="2">cv. W1943</strain>
    </source>
</reference>
<keyword evidence="2" id="KW-1185">Reference proteome</keyword>
<dbReference type="EnsemblPlants" id="ORUFI07G12030.1">
    <property type="protein sequence ID" value="ORUFI07G12030.1"/>
    <property type="gene ID" value="ORUFI07G12030"/>
</dbReference>
<name>A0A0E0Q7A7_ORYRU</name>
<protein>
    <submittedName>
        <fullName evidence="1">Uncharacterized protein</fullName>
    </submittedName>
</protein>
<dbReference type="AlphaFoldDB" id="A0A0E0Q7A7"/>
<accession>A0A0E0Q7A7</accession>
<reference evidence="1" key="2">
    <citation type="submission" date="2015-06" db="UniProtKB">
        <authorList>
            <consortium name="EnsemblPlants"/>
        </authorList>
    </citation>
    <scope>IDENTIFICATION</scope>
</reference>